<dbReference type="GO" id="GO:0008236">
    <property type="term" value="F:serine-type peptidase activity"/>
    <property type="evidence" value="ECO:0007669"/>
    <property type="project" value="InterPro"/>
</dbReference>
<dbReference type="Gene3D" id="3.40.50.1820">
    <property type="entry name" value="alpha/beta hydrolase"/>
    <property type="match status" value="1"/>
</dbReference>
<dbReference type="GO" id="GO:0052689">
    <property type="term" value="F:carboxylic ester hydrolase activity"/>
    <property type="evidence" value="ECO:0007669"/>
    <property type="project" value="UniProtKB-ARBA"/>
</dbReference>
<feature type="region of interest" description="Disordered" evidence="2">
    <location>
        <begin position="17"/>
        <end position="40"/>
    </location>
</feature>
<dbReference type="SUPFAM" id="SSF53474">
    <property type="entry name" value="alpha/beta-Hydrolases"/>
    <property type="match status" value="1"/>
</dbReference>
<evidence type="ECO:0000256" key="2">
    <source>
        <dbReference type="SAM" id="MobiDB-lite"/>
    </source>
</evidence>
<dbReference type="EMBL" id="RAVZ01000164">
    <property type="protein sequence ID" value="RKG84097.1"/>
    <property type="molecule type" value="Genomic_DNA"/>
</dbReference>
<dbReference type="PANTHER" id="PTHR22946:SF9">
    <property type="entry name" value="POLYKETIDE TRANSFERASE AF380"/>
    <property type="match status" value="1"/>
</dbReference>
<dbReference type="PANTHER" id="PTHR22946">
    <property type="entry name" value="DIENELACTONE HYDROLASE DOMAIN-CONTAINING PROTEIN-RELATED"/>
    <property type="match status" value="1"/>
</dbReference>
<dbReference type="AlphaFoldDB" id="A0A3A8IKV1"/>
<reference evidence="5" key="1">
    <citation type="submission" date="2018-09" db="EMBL/GenBank/DDBJ databases">
        <authorList>
            <person name="Livingstone P.G."/>
            <person name="Whitworth D.E."/>
        </authorList>
    </citation>
    <scope>NUCLEOTIDE SEQUENCE [LARGE SCALE GENOMIC DNA]</scope>
    <source>
        <strain evidence="5">CA054A</strain>
    </source>
</reference>
<sequence>MHMAEVTNILRVEVASMPRAVKPPSGTKPRTSRAGDDVPSRIPMMTLSRASALPILLSCFVTCLFTVACSRPAPPTPMTLRKTFRTQLKDPAALPSSAPVPPPGVFELVRYPAPLGSNAAYVTPVREGNRRPAMVWLHGGFNWGIGPLAWLPAARDNDQSARAFREAGMVLMLPSLRGANDNPGEHEYFLGEADDVVAAIDFLAQRPDVDPARIYLGGHSTGGTLALIAAVHAPRLKGAYVFGPTHDVSGYGRTGTALDRATGPELWMRNPVSFVDALRVPTQVIEGADHGNTEAFEPLRKAAKDAPLSFLPVPGATHFSVLAPVTELLARRLAETPAEVPTVMLTDAETREAVLAERDR</sequence>
<proteinExistence type="predicted"/>
<dbReference type="InterPro" id="IPR001375">
    <property type="entry name" value="Peptidase_S9_cat"/>
</dbReference>
<feature type="domain" description="Peptidase S9 prolyl oligopeptidase catalytic" evidence="3">
    <location>
        <begin position="163"/>
        <end position="253"/>
    </location>
</feature>
<keyword evidence="1" id="KW-0378">Hydrolase</keyword>
<organism evidence="4 5">
    <name type="scientific">Corallococcus terminator</name>
    <dbReference type="NCBI Taxonomy" id="2316733"/>
    <lineage>
        <taxon>Bacteria</taxon>
        <taxon>Pseudomonadati</taxon>
        <taxon>Myxococcota</taxon>
        <taxon>Myxococcia</taxon>
        <taxon>Myxococcales</taxon>
        <taxon>Cystobacterineae</taxon>
        <taxon>Myxococcaceae</taxon>
        <taxon>Corallococcus</taxon>
    </lineage>
</organism>
<dbReference type="Proteomes" id="UP000268094">
    <property type="component" value="Unassembled WGS sequence"/>
</dbReference>
<dbReference type="Pfam" id="PF00326">
    <property type="entry name" value="Peptidase_S9"/>
    <property type="match status" value="1"/>
</dbReference>
<protein>
    <submittedName>
        <fullName evidence="4">Peptidase</fullName>
    </submittedName>
</protein>
<evidence type="ECO:0000256" key="1">
    <source>
        <dbReference type="ARBA" id="ARBA00022801"/>
    </source>
</evidence>
<comment type="caution">
    <text evidence="4">The sequence shown here is derived from an EMBL/GenBank/DDBJ whole genome shotgun (WGS) entry which is preliminary data.</text>
</comment>
<dbReference type="InterPro" id="IPR050261">
    <property type="entry name" value="FrsA_esterase"/>
</dbReference>
<evidence type="ECO:0000313" key="5">
    <source>
        <dbReference type="Proteomes" id="UP000268094"/>
    </source>
</evidence>
<name>A0A3A8IKV1_9BACT</name>
<evidence type="ECO:0000313" key="4">
    <source>
        <dbReference type="EMBL" id="RKG84097.1"/>
    </source>
</evidence>
<keyword evidence="5" id="KW-1185">Reference proteome</keyword>
<gene>
    <name evidence="4" type="ORF">D7V88_22700</name>
</gene>
<dbReference type="InterPro" id="IPR029058">
    <property type="entry name" value="AB_hydrolase_fold"/>
</dbReference>
<accession>A0A3A8IKV1</accession>
<evidence type="ECO:0000259" key="3">
    <source>
        <dbReference type="Pfam" id="PF00326"/>
    </source>
</evidence>
<dbReference type="GO" id="GO:0006508">
    <property type="term" value="P:proteolysis"/>
    <property type="evidence" value="ECO:0007669"/>
    <property type="project" value="InterPro"/>
</dbReference>